<dbReference type="Proteomes" id="UP000051386">
    <property type="component" value="Unassembled WGS sequence"/>
</dbReference>
<keyword evidence="2" id="KW-1185">Reference proteome</keyword>
<feature type="non-terminal residue" evidence="1">
    <location>
        <position position="1"/>
    </location>
</feature>
<evidence type="ECO:0008006" key="3">
    <source>
        <dbReference type="Google" id="ProtNLM"/>
    </source>
</evidence>
<dbReference type="InterPro" id="IPR029058">
    <property type="entry name" value="AB_hydrolase_fold"/>
</dbReference>
<accession>A0A0R0CCP7</accession>
<dbReference type="PATRIC" id="fig|517011.3.peg.476"/>
<dbReference type="PANTHER" id="PTHR31497:SF0">
    <property type="entry name" value="AUTOCRINE PROLIFERATION REPRESSOR PROTEIN A"/>
    <property type="match status" value="1"/>
</dbReference>
<dbReference type="Pfam" id="PF10142">
    <property type="entry name" value="PhoPQ_related"/>
    <property type="match status" value="1"/>
</dbReference>
<reference evidence="1 2" key="1">
    <citation type="submission" date="2015-05" db="EMBL/GenBank/DDBJ databases">
        <title>Genome sequencing and analysis of members of genus Stenotrophomonas.</title>
        <authorList>
            <person name="Patil P.P."/>
            <person name="Midha S."/>
            <person name="Patil P.B."/>
        </authorList>
    </citation>
    <scope>NUCLEOTIDE SEQUENCE [LARGE SCALE GENOMIC DNA]</scope>
    <source>
        <strain evidence="1 2">DSM 21508</strain>
    </source>
</reference>
<comment type="caution">
    <text evidence="1">The sequence shown here is derived from an EMBL/GenBank/DDBJ whole genome shotgun (WGS) entry which is preliminary data.</text>
</comment>
<evidence type="ECO:0000313" key="2">
    <source>
        <dbReference type="Proteomes" id="UP000051386"/>
    </source>
</evidence>
<dbReference type="AlphaFoldDB" id="A0A0R0CCP7"/>
<evidence type="ECO:0000313" key="1">
    <source>
        <dbReference type="EMBL" id="KRG64402.1"/>
    </source>
</evidence>
<organism evidence="1 2">
    <name type="scientific">Stenotrophomonas chelatiphaga</name>
    <dbReference type="NCBI Taxonomy" id="517011"/>
    <lineage>
        <taxon>Bacteria</taxon>
        <taxon>Pseudomonadati</taxon>
        <taxon>Pseudomonadota</taxon>
        <taxon>Gammaproteobacteria</taxon>
        <taxon>Lysobacterales</taxon>
        <taxon>Lysobacteraceae</taxon>
        <taxon>Stenotrophomonas</taxon>
    </lineage>
</organism>
<name>A0A0R0CCP7_9GAMM</name>
<dbReference type="Gene3D" id="3.40.50.1820">
    <property type="entry name" value="alpha/beta hydrolase"/>
    <property type="match status" value="1"/>
</dbReference>
<dbReference type="SUPFAM" id="SSF53474">
    <property type="entry name" value="alpha/beta-Hydrolases"/>
    <property type="match status" value="1"/>
</dbReference>
<sequence>ADVPDQPLRLPGDDRYRVEDDLVALSWRGFLDAPHEKAYWPLHLPMAQAVTRAMDLAGQELPPSLRPSFVVTGASKRAWAAWLLPLVDDRVSHLLPFVMDMHWEALAPHIQRSYGQRWPIALLPYSQHGITARLGSPGFHALMQGSDPYSYLGGPLRERLALPKYLVNASGDDFFTPDATQFYLHALSGETTLRMAPNSDHQGIRTVMESSLLPALRRWRSGLSLPQLQSGWRADGGAGSLRVRSSEVPVEMVLWTAHNPDDRDFRYACGVRYQAQPLEITAGRDWAVPLQPVQRGWSTSFVELRYRDGFVATTPAYVYPPDRFPAHPPPEKVGGCRLVPEQG</sequence>
<proteinExistence type="predicted"/>
<dbReference type="RefSeq" id="WP_152983511.1">
    <property type="nucleotide sequence ID" value="NZ_LDJK01000131.1"/>
</dbReference>
<protein>
    <recommendedName>
        <fullName evidence="3">PhoPQ-regulated protein</fullName>
    </recommendedName>
</protein>
<dbReference type="InterPro" id="IPR009199">
    <property type="entry name" value="PhoPQ-act_pathogen-rel_PqaA"/>
</dbReference>
<dbReference type="EMBL" id="LDJK01000131">
    <property type="protein sequence ID" value="KRG64402.1"/>
    <property type="molecule type" value="Genomic_DNA"/>
</dbReference>
<dbReference type="PANTHER" id="PTHR31497">
    <property type="entry name" value="AUTOCRINE PROLIFERATION REPRESSOR PROTEIN A"/>
    <property type="match status" value="1"/>
</dbReference>
<gene>
    <name evidence="1" type="ORF">ABB28_17510</name>
</gene>